<dbReference type="RefSeq" id="WP_190256032.1">
    <property type="nucleotide sequence ID" value="NZ_BMPI01000065.1"/>
</dbReference>
<gene>
    <name evidence="1" type="ORF">GCM10007977_088010</name>
</gene>
<evidence type="ECO:0000313" key="2">
    <source>
        <dbReference type="Proteomes" id="UP000642070"/>
    </source>
</evidence>
<organism evidence="1 2">
    <name type="scientific">Dactylosporangium sucinum</name>
    <dbReference type="NCBI Taxonomy" id="1424081"/>
    <lineage>
        <taxon>Bacteria</taxon>
        <taxon>Bacillati</taxon>
        <taxon>Actinomycetota</taxon>
        <taxon>Actinomycetes</taxon>
        <taxon>Micromonosporales</taxon>
        <taxon>Micromonosporaceae</taxon>
        <taxon>Dactylosporangium</taxon>
    </lineage>
</organism>
<dbReference type="EMBL" id="BMPI01000065">
    <property type="protein sequence ID" value="GGM72723.1"/>
    <property type="molecule type" value="Genomic_DNA"/>
</dbReference>
<reference evidence="1" key="1">
    <citation type="journal article" date="2014" name="Int. J. Syst. Evol. Microbiol.">
        <title>Complete genome sequence of Corynebacterium casei LMG S-19264T (=DSM 44701T), isolated from a smear-ripened cheese.</title>
        <authorList>
            <consortium name="US DOE Joint Genome Institute (JGI-PGF)"/>
            <person name="Walter F."/>
            <person name="Albersmeier A."/>
            <person name="Kalinowski J."/>
            <person name="Ruckert C."/>
        </authorList>
    </citation>
    <scope>NUCLEOTIDE SEQUENCE</scope>
    <source>
        <strain evidence="1">JCM 19831</strain>
    </source>
</reference>
<protein>
    <submittedName>
        <fullName evidence="1">Uncharacterized protein</fullName>
    </submittedName>
</protein>
<keyword evidence="2" id="KW-1185">Reference proteome</keyword>
<proteinExistence type="predicted"/>
<reference evidence="1" key="2">
    <citation type="submission" date="2020-09" db="EMBL/GenBank/DDBJ databases">
        <authorList>
            <person name="Sun Q."/>
            <person name="Ohkuma M."/>
        </authorList>
    </citation>
    <scope>NUCLEOTIDE SEQUENCE</scope>
    <source>
        <strain evidence="1">JCM 19831</strain>
    </source>
</reference>
<dbReference type="AlphaFoldDB" id="A0A917UAQ6"/>
<dbReference type="Proteomes" id="UP000642070">
    <property type="component" value="Unassembled WGS sequence"/>
</dbReference>
<accession>A0A917UAQ6</accession>
<sequence>MYENIPMPDKELFWIEGSTSRWDGYLYFAKDPSRMLAWFDRHVAD</sequence>
<name>A0A917UAQ6_9ACTN</name>
<comment type="caution">
    <text evidence="1">The sequence shown here is derived from an EMBL/GenBank/DDBJ whole genome shotgun (WGS) entry which is preliminary data.</text>
</comment>
<evidence type="ECO:0000313" key="1">
    <source>
        <dbReference type="EMBL" id="GGM72723.1"/>
    </source>
</evidence>